<dbReference type="EMBL" id="VDCV01000018">
    <property type="protein sequence ID" value="KAB5514506.1"/>
    <property type="molecule type" value="Genomic_DNA"/>
</dbReference>
<proteinExistence type="predicted"/>
<evidence type="ECO:0000256" key="1">
    <source>
        <dbReference type="ARBA" id="ARBA00004123"/>
    </source>
</evidence>
<feature type="compositionally biased region" description="Acidic residues" evidence="6">
    <location>
        <begin position="25"/>
        <end position="49"/>
    </location>
</feature>
<feature type="domain" description="WRKY" evidence="7">
    <location>
        <begin position="380"/>
        <end position="519"/>
    </location>
</feature>
<feature type="domain" description="WRKY" evidence="7">
    <location>
        <begin position="204"/>
        <end position="268"/>
    </location>
</feature>
<dbReference type="InterPro" id="IPR003657">
    <property type="entry name" value="WRKY_dom"/>
</dbReference>
<evidence type="ECO:0000256" key="2">
    <source>
        <dbReference type="ARBA" id="ARBA00023015"/>
    </source>
</evidence>
<dbReference type="AlphaFoldDB" id="A0A5N5J7E2"/>
<keyword evidence="4" id="KW-0804">Transcription</keyword>
<feature type="region of interest" description="Disordered" evidence="6">
    <location>
        <begin position="315"/>
        <end position="350"/>
    </location>
</feature>
<feature type="region of interest" description="Disordered" evidence="6">
    <location>
        <begin position="1"/>
        <end position="147"/>
    </location>
</feature>
<feature type="compositionally biased region" description="Polar residues" evidence="6">
    <location>
        <begin position="136"/>
        <end position="147"/>
    </location>
</feature>
<comment type="subcellular location">
    <subcellularLocation>
        <location evidence="1">Nucleus</location>
    </subcellularLocation>
</comment>
<accession>A0A5N5J7E2</accession>
<keyword evidence="5" id="KW-0539">Nucleus</keyword>
<dbReference type="InterPro" id="IPR044810">
    <property type="entry name" value="WRKY_plant"/>
</dbReference>
<feature type="region of interest" description="Disordered" evidence="6">
    <location>
        <begin position="265"/>
        <end position="287"/>
    </location>
</feature>
<keyword evidence="9" id="KW-1185">Reference proteome</keyword>
<dbReference type="SMART" id="SM00774">
    <property type="entry name" value="WRKY"/>
    <property type="match status" value="2"/>
</dbReference>
<dbReference type="PANTHER" id="PTHR31221">
    <property type="entry name" value="WRKY TRANSCRIPTION FACTOR PROTEIN 1-RELATED"/>
    <property type="match status" value="1"/>
</dbReference>
<dbReference type="PANTHER" id="PTHR31221:SF150">
    <property type="entry name" value="WRKY TRANSCRIPTION FACTOR 32-RELATED"/>
    <property type="match status" value="1"/>
</dbReference>
<dbReference type="Proteomes" id="UP000326939">
    <property type="component" value="Chromosome 18"/>
</dbReference>
<evidence type="ECO:0000256" key="3">
    <source>
        <dbReference type="ARBA" id="ARBA00023125"/>
    </source>
</evidence>
<dbReference type="SUPFAM" id="SSF118290">
    <property type="entry name" value="WRKY DNA-binding domain"/>
    <property type="match status" value="3"/>
</dbReference>
<comment type="caution">
    <text evidence="8">The sequence shown here is derived from an EMBL/GenBank/DDBJ whole genome shotgun (WGS) entry which is preliminary data.</text>
</comment>
<evidence type="ECO:0000256" key="5">
    <source>
        <dbReference type="ARBA" id="ARBA00023242"/>
    </source>
</evidence>
<evidence type="ECO:0000259" key="7">
    <source>
        <dbReference type="PROSITE" id="PS50811"/>
    </source>
</evidence>
<feature type="compositionally biased region" description="Basic and acidic residues" evidence="6">
    <location>
        <begin position="330"/>
        <end position="349"/>
    </location>
</feature>
<sequence length="600" mass="66144">MAESESFEALAVQNKEQKRQGNEQNDGDFVGEELEGDCNEEEEEEEEKEEKENQLSEMQQIVPNSQEEEEEVREEQVETLTVAPQSSTEILPKENDRYSGLKGNSAAETHVEAEYKEQVGSSHQEVLGNVADKSSEAQTQNQLQPSLCPTSLSELSPTSVTQPILSAPSPSPVKKISPPEVKNAGITEAGDRSSAGLKALYVPVARTSIPDGYNWRKYGQKQVKSPKGSRSYYKCTYFDCCAKKIECSDHSGHVIEIVNKGMHCHDPPRKNKGTRKSRSGLSVGPILQTNVTEHTVRMLKDSEPDTLSMELVQETSAISERKRQSSSSSDESKETQIKEENIGEPEPKRRQSFLLKGNLECSKSVLKPGKKPKFVVHAAGDVGITGDGYRWRKYGQKMVKGNPHPRQSNKDAKVFPTILSIELSRNLGLVEWALGRRNGDSEAIACEADSHEHYCDGDLVHRLGSCPIDMLIMPLYMSLWNYYRCTSAGCPVRKHIETAVDNTNAVIITYKGVHDHDMPVPKKRHGPPSAPLVAAAAPAAMSNLPIKKTDAVQSQVTSTQWSVGKEGELTGETLDLGGEKEKAIESARTLLSIGFEIKPC</sequence>
<protein>
    <recommendedName>
        <fullName evidence="7">WRKY domain-containing protein</fullName>
    </recommendedName>
</protein>
<gene>
    <name evidence="8" type="ORF">DKX38_028412</name>
</gene>
<dbReference type="Gene3D" id="2.20.25.80">
    <property type="entry name" value="WRKY domain"/>
    <property type="match status" value="2"/>
</dbReference>
<evidence type="ECO:0000256" key="6">
    <source>
        <dbReference type="SAM" id="MobiDB-lite"/>
    </source>
</evidence>
<dbReference type="Pfam" id="PF03106">
    <property type="entry name" value="WRKY"/>
    <property type="match status" value="3"/>
</dbReference>
<evidence type="ECO:0000256" key="4">
    <source>
        <dbReference type="ARBA" id="ARBA00023163"/>
    </source>
</evidence>
<evidence type="ECO:0000313" key="9">
    <source>
        <dbReference type="Proteomes" id="UP000326939"/>
    </source>
</evidence>
<dbReference type="InterPro" id="IPR036576">
    <property type="entry name" value="WRKY_dom_sf"/>
</dbReference>
<dbReference type="GO" id="GO:0043565">
    <property type="term" value="F:sequence-specific DNA binding"/>
    <property type="evidence" value="ECO:0007669"/>
    <property type="project" value="InterPro"/>
</dbReference>
<organism evidence="8 9">
    <name type="scientific">Salix brachista</name>
    <dbReference type="NCBI Taxonomy" id="2182728"/>
    <lineage>
        <taxon>Eukaryota</taxon>
        <taxon>Viridiplantae</taxon>
        <taxon>Streptophyta</taxon>
        <taxon>Embryophyta</taxon>
        <taxon>Tracheophyta</taxon>
        <taxon>Spermatophyta</taxon>
        <taxon>Magnoliopsida</taxon>
        <taxon>eudicotyledons</taxon>
        <taxon>Gunneridae</taxon>
        <taxon>Pentapetalae</taxon>
        <taxon>rosids</taxon>
        <taxon>fabids</taxon>
        <taxon>Malpighiales</taxon>
        <taxon>Salicaceae</taxon>
        <taxon>Saliceae</taxon>
        <taxon>Salix</taxon>
    </lineage>
</organism>
<evidence type="ECO:0000313" key="8">
    <source>
        <dbReference type="EMBL" id="KAB5514506.1"/>
    </source>
</evidence>
<dbReference type="GO" id="GO:0005634">
    <property type="term" value="C:nucleus"/>
    <property type="evidence" value="ECO:0007669"/>
    <property type="project" value="UniProtKB-SubCell"/>
</dbReference>
<feature type="region of interest" description="Disordered" evidence="6">
    <location>
        <begin position="160"/>
        <end position="179"/>
    </location>
</feature>
<feature type="compositionally biased region" description="Polar residues" evidence="6">
    <location>
        <begin position="55"/>
        <end position="65"/>
    </location>
</feature>
<dbReference type="PROSITE" id="PS50811">
    <property type="entry name" value="WRKY"/>
    <property type="match status" value="2"/>
</dbReference>
<keyword evidence="3" id="KW-0238">DNA-binding</keyword>
<name>A0A5N5J7E2_9ROSI</name>
<keyword evidence="2" id="KW-0805">Transcription regulation</keyword>
<reference evidence="9" key="1">
    <citation type="journal article" date="2019" name="Gigascience">
        <title>De novo genome assembly of the endangered Acer yangbiense, a plant species with extremely small populations endemic to Yunnan Province, China.</title>
        <authorList>
            <person name="Yang J."/>
            <person name="Wariss H.M."/>
            <person name="Tao L."/>
            <person name="Zhang R."/>
            <person name="Yun Q."/>
            <person name="Hollingsworth P."/>
            <person name="Dao Z."/>
            <person name="Luo G."/>
            <person name="Guo H."/>
            <person name="Ma Y."/>
            <person name="Sun W."/>
        </authorList>
    </citation>
    <scope>NUCLEOTIDE SEQUENCE [LARGE SCALE GENOMIC DNA]</scope>
    <source>
        <strain evidence="9">cv. br00</strain>
    </source>
</reference>
<dbReference type="GO" id="GO:0003700">
    <property type="term" value="F:DNA-binding transcription factor activity"/>
    <property type="evidence" value="ECO:0007669"/>
    <property type="project" value="InterPro"/>
</dbReference>